<comment type="caution">
    <text evidence="2">The sequence shown here is derived from an EMBL/GenBank/DDBJ whole genome shotgun (WGS) entry which is preliminary data.</text>
</comment>
<feature type="chain" id="PRO_5045281845" description="Membrane or secreted protein" evidence="1">
    <location>
        <begin position="20"/>
        <end position="831"/>
    </location>
</feature>
<keyword evidence="3" id="KW-1185">Reference proteome</keyword>
<gene>
    <name evidence="2" type="ORF">H8S67_15685</name>
</gene>
<evidence type="ECO:0000313" key="2">
    <source>
        <dbReference type="EMBL" id="MBC5606102.1"/>
    </source>
</evidence>
<evidence type="ECO:0008006" key="4">
    <source>
        <dbReference type="Google" id="ProtNLM"/>
    </source>
</evidence>
<protein>
    <recommendedName>
        <fullName evidence="4">Membrane or secreted protein</fullName>
    </recommendedName>
</protein>
<feature type="signal peptide" evidence="1">
    <location>
        <begin position="1"/>
        <end position="19"/>
    </location>
</feature>
<organism evidence="2 3">
    <name type="scientific">Bacteroides difficilis</name>
    <dbReference type="NCBI Taxonomy" id="2763021"/>
    <lineage>
        <taxon>Bacteria</taxon>
        <taxon>Pseudomonadati</taxon>
        <taxon>Bacteroidota</taxon>
        <taxon>Bacteroidia</taxon>
        <taxon>Bacteroidales</taxon>
        <taxon>Bacteroidaceae</taxon>
        <taxon>Bacteroides</taxon>
    </lineage>
</organism>
<dbReference type="Proteomes" id="UP000600600">
    <property type="component" value="Unassembled WGS sequence"/>
</dbReference>
<accession>A0ABR7CE80</accession>
<dbReference type="InterPro" id="IPR017853">
    <property type="entry name" value="GH"/>
</dbReference>
<proteinExistence type="predicted"/>
<keyword evidence="1" id="KW-0732">Signal</keyword>
<dbReference type="EMBL" id="JACOOE010000008">
    <property type="protein sequence ID" value="MBC5606102.1"/>
    <property type="molecule type" value="Genomic_DNA"/>
</dbReference>
<dbReference type="Gene3D" id="3.20.20.80">
    <property type="entry name" value="Glycosidases"/>
    <property type="match status" value="1"/>
</dbReference>
<dbReference type="SUPFAM" id="SSF51445">
    <property type="entry name" value="(Trans)glycosidases"/>
    <property type="match status" value="1"/>
</dbReference>
<evidence type="ECO:0000313" key="3">
    <source>
        <dbReference type="Proteomes" id="UP000600600"/>
    </source>
</evidence>
<evidence type="ECO:0000256" key="1">
    <source>
        <dbReference type="SAM" id="SignalP"/>
    </source>
</evidence>
<name>A0ABR7CE80_9BACE</name>
<sequence length="831" mass="95196">MYRFIIINLFLAFTAVLQAQELVYTDAAGTIRWKKNKQEVSLFGANYCLPSACDFRAAAYMRGDRKQIIAEDMDHFKRMNWDALRLCFWGDFQNTDRDGNLLENEHLDLLDCLIAEADKRNIYMLLSPIVTYNSQWPEMTDTTNTGFAKYYPKNTLTHDEKAIQVQENYLKQILQHRNPYTGRCLKDEPNILFVEFINEPSQFPDDIPGMVDYINRLYKAVRSTGCKKLTFYNVSQNFGVAPAIRKSKVQGSTHAWYPGALNNGYSLQGNGLLFVDRYEQMMDPELKGKAKIVYEFDSTDNSLGYMYPAMVREFRRGGIQFATMFSYDMLRTAPTNLGWQTQYFNMVYTPSKAVSGMIAAEVMRRIPRGKHFGYYPENNVFGDFRVSYDERLSELNADDMFYYSNTTTTRPKNLQSLAHIAGVGSSPVVNYSGTGIYFLDKQSDTTWLLEVYPDIMELDDPFKMVNPNRMVRKAGCNSRTMKIKLPGLDTVLTVLPGKYKLSAGKLISKEELPAKDLYQEPMKKWEVANRTATEFVSGQPMTFRCEVFGDEHPKEVSLYLMLNPWGCKRIPMMAKDGFYYEAQVDLNWLEKDSYRYHYAVETGDETLLFPAKTDCLPDRWDYYEQDTYAFRLVSPTAPLSLLGEQDSWKRIRYSRTYLSPATTFRSVSCGEELIPAFQLSVADLGKNDTYVTPCDATFSHFIGDKIACRDMSKVSPSFIKVRAYGLNGTDKAICNVVDKDGRGYGAVFQLGQEVSDILIPVSSLVPTKAAMLPQDWPGVNSYWYPASMQTYTIPLDWTIAEFVQVSLRNELYDTSNQKNKGVVVEKIELLF</sequence>
<dbReference type="RefSeq" id="WP_186967921.1">
    <property type="nucleotide sequence ID" value="NZ_JACOOE010000008.1"/>
</dbReference>
<reference evidence="2 3" key="1">
    <citation type="submission" date="2020-08" db="EMBL/GenBank/DDBJ databases">
        <title>Genome public.</title>
        <authorList>
            <person name="Liu C."/>
            <person name="Sun Q."/>
        </authorList>
    </citation>
    <scope>NUCLEOTIDE SEQUENCE [LARGE SCALE GENOMIC DNA]</scope>
    <source>
        <strain evidence="2 3">M27</strain>
    </source>
</reference>